<feature type="transmembrane region" description="Helical" evidence="1">
    <location>
        <begin position="68"/>
        <end position="91"/>
    </location>
</feature>
<organism evidence="2">
    <name type="scientific">Telmatobacter sp. DSM 110680</name>
    <dbReference type="NCBI Taxonomy" id="3036704"/>
    <lineage>
        <taxon>Bacteria</taxon>
        <taxon>Pseudomonadati</taxon>
        <taxon>Acidobacteriota</taxon>
        <taxon>Terriglobia</taxon>
        <taxon>Terriglobales</taxon>
        <taxon>Acidobacteriaceae</taxon>
        <taxon>Telmatobacter</taxon>
    </lineage>
</organism>
<keyword evidence="1" id="KW-0472">Membrane</keyword>
<dbReference type="RefSeq" id="WP_348261458.1">
    <property type="nucleotide sequence ID" value="NZ_CP121196.1"/>
</dbReference>
<evidence type="ECO:0008006" key="3">
    <source>
        <dbReference type="Google" id="ProtNLM"/>
    </source>
</evidence>
<feature type="transmembrane region" description="Helical" evidence="1">
    <location>
        <begin position="103"/>
        <end position="129"/>
    </location>
</feature>
<dbReference type="AlphaFoldDB" id="A0AAU7DHF2"/>
<evidence type="ECO:0000313" key="2">
    <source>
        <dbReference type="EMBL" id="XBH16231.1"/>
    </source>
</evidence>
<keyword evidence="1" id="KW-0812">Transmembrane</keyword>
<feature type="transmembrane region" description="Helical" evidence="1">
    <location>
        <begin position="205"/>
        <end position="225"/>
    </location>
</feature>
<feature type="transmembrane region" description="Helical" evidence="1">
    <location>
        <begin position="21"/>
        <end position="48"/>
    </location>
</feature>
<sequence>MTSIASQTSASINVKHPGPPLSMLALLYTVLFIAGLFPVTMYGGMPYWPGPWESPAIITQFFQTQTTRVLACVFLQTGATVCLGLFTAVVVSRLQFLGVRAAGVAIALFGGFLCVFDSMAASFATWTLIRPAVASNPPILVTLNYLSYAFGGPGFSIPMGLLMAGVSVSAGLNELIPRWVMILGLFLAACGELSIFHLLSPQLLFLIPLTRFPGFIWIIAVGFALPRYRIEKSFETPRAA</sequence>
<keyword evidence="1" id="KW-1133">Transmembrane helix</keyword>
<proteinExistence type="predicted"/>
<reference evidence="2" key="1">
    <citation type="submission" date="2023-03" db="EMBL/GenBank/DDBJ databases">
        <title>Edaphobacter sp.</title>
        <authorList>
            <person name="Huber K.J."/>
            <person name="Papendorf J."/>
            <person name="Pilke C."/>
            <person name="Bunk B."/>
            <person name="Sproeer C."/>
            <person name="Pester M."/>
        </authorList>
    </citation>
    <scope>NUCLEOTIDE SEQUENCE</scope>
    <source>
        <strain evidence="2">DSM 110680</strain>
    </source>
</reference>
<name>A0AAU7DHF2_9BACT</name>
<feature type="transmembrane region" description="Helical" evidence="1">
    <location>
        <begin position="149"/>
        <end position="172"/>
    </location>
</feature>
<feature type="transmembrane region" description="Helical" evidence="1">
    <location>
        <begin position="179"/>
        <end position="199"/>
    </location>
</feature>
<evidence type="ECO:0000256" key="1">
    <source>
        <dbReference type="SAM" id="Phobius"/>
    </source>
</evidence>
<accession>A0AAU7DHF2</accession>
<gene>
    <name evidence="2" type="ORF">P8935_16840</name>
</gene>
<dbReference type="EMBL" id="CP121196">
    <property type="protein sequence ID" value="XBH16231.1"/>
    <property type="molecule type" value="Genomic_DNA"/>
</dbReference>
<protein>
    <recommendedName>
        <fullName evidence="3">DUF4386 domain-containing protein</fullName>
    </recommendedName>
</protein>